<dbReference type="Proteomes" id="UP000015354">
    <property type="component" value="Unassembled WGS sequence"/>
</dbReference>
<evidence type="ECO:0000313" key="3">
    <source>
        <dbReference type="EMBL" id="EPY31920.1"/>
    </source>
</evidence>
<dbReference type="PANTHER" id="PTHR11237">
    <property type="entry name" value="COENZYME Q10 BIOSYNTHESIS PROTEIN 7"/>
    <property type="match status" value="1"/>
</dbReference>
<reference evidence="1" key="2">
    <citation type="journal article" date="2013" name="PLoS ONE">
        <title>Biosynthesis of vitamins and cofactors in bacterium-harbouring trypanosomatids depends on the symbiotic association as revealed by genomic analyses.</title>
        <authorList>
            <person name="Klein C.C."/>
            <person name="Alves J.M."/>
            <person name="Serrano M.G."/>
            <person name="Buck G.A."/>
            <person name="Vasconcelos A.T."/>
            <person name="Sagot M.F."/>
            <person name="Teixeira M.M."/>
            <person name="Camargo E.P."/>
            <person name="Motta M.C."/>
        </authorList>
    </citation>
    <scope>NUCLEOTIDE SEQUENCE</scope>
    <source>
        <strain evidence="1">TCC012E</strain>
    </source>
</reference>
<protein>
    <submittedName>
        <fullName evidence="2">Ubiquinone biosynthesis monooxygenase Coq7</fullName>
    </submittedName>
</protein>
<evidence type="ECO:0000313" key="4">
    <source>
        <dbReference type="EMBL" id="EPY36995.1"/>
    </source>
</evidence>
<dbReference type="GO" id="GO:0005743">
    <property type="term" value="C:mitochondrial inner membrane"/>
    <property type="evidence" value="ECO:0007669"/>
    <property type="project" value="TreeGrafter"/>
</dbReference>
<reference evidence="2" key="3">
    <citation type="submission" date="2013-03" db="EMBL/GenBank/DDBJ databases">
        <authorList>
            <person name="Motta M.C.M."/>
            <person name="Martins A.C.A."/>
            <person name="Preta C.M.C.C."/>
            <person name="Silva R."/>
            <person name="de Souza S.S."/>
            <person name="Klein C.C."/>
            <person name="de Almeida L.G.P."/>
            <person name="Cunha O.L."/>
            <person name="Colabardini A.C."/>
            <person name="Lima B.A."/>
            <person name="Machado C.R."/>
            <person name="Soares C.M.A."/>
            <person name="de Menezes C.B.A."/>
            <person name="Bartolomeu D.C."/>
            <person name="Grisard E.C."/>
            <person name="Fantinatti-Garboggini F."/>
            <person name="Rodrigues-Luiz G.F."/>
            <person name="Wagner G."/>
            <person name="Goldman G.H."/>
            <person name="Fietto J.L.R."/>
            <person name="Ciapina L.P."/>
            <person name="Brocchi M."/>
            <person name="Elias M.C."/>
            <person name="Goldman M.H.S."/>
            <person name="Sagot M.-F."/>
            <person name="Pereira M."/>
            <person name="Stoco P.H."/>
            <person name="Teixeira S.M.R."/>
            <person name="de Mendonca-Neto R.P."/>
            <person name="Maciel T.E.F."/>
            <person name="Mendes T.A.O."/>
            <person name="Urmenyi T.P."/>
            <person name="Teixeira M.M.G."/>
            <person name="de Camargo E.F.P."/>
            <person name="de Sousa W."/>
            <person name="Schenkman S."/>
            <person name="de Vasconcelos A.T.R."/>
        </authorList>
    </citation>
    <scope>NUCLEOTIDE SEQUENCE</scope>
</reference>
<evidence type="ECO:0000313" key="5">
    <source>
        <dbReference type="Proteomes" id="UP000015354"/>
    </source>
</evidence>
<proteinExistence type="predicted"/>
<keyword evidence="5" id="KW-1185">Reference proteome</keyword>
<dbReference type="AlphaFoldDB" id="S9UHZ8"/>
<evidence type="ECO:0000313" key="2">
    <source>
        <dbReference type="EMBL" id="EPY30442.1"/>
    </source>
</evidence>
<keyword evidence="2" id="KW-0830">Ubiquinone</keyword>
<dbReference type="EMBL" id="ATMH01000303">
    <property type="protein sequence ID" value="EPY36995.1"/>
    <property type="molecule type" value="Genomic_DNA"/>
</dbReference>
<dbReference type="OrthoDB" id="275371at2759"/>
<evidence type="ECO:0000313" key="1">
    <source>
        <dbReference type="EMBL" id="AGU68066.1"/>
    </source>
</evidence>
<gene>
    <name evidence="4" type="ORF">STCU_00303</name>
    <name evidence="3" type="ORF">STCU_03103</name>
    <name evidence="2" type="ORF">STCU_04064</name>
</gene>
<dbReference type="PANTHER" id="PTHR11237:SF4">
    <property type="entry name" value="5-DEMETHOXYUBIQUINONE HYDROXYLASE, MITOCHONDRIAL"/>
    <property type="match status" value="1"/>
</dbReference>
<dbReference type="CDD" id="cd01042">
    <property type="entry name" value="DMQH"/>
    <property type="match status" value="1"/>
</dbReference>
<dbReference type="Pfam" id="PF03232">
    <property type="entry name" value="COQ7"/>
    <property type="match status" value="1"/>
</dbReference>
<name>S9UHZ8_9TRYP</name>
<dbReference type="InterPro" id="IPR011566">
    <property type="entry name" value="Ubq_synth_Coq7"/>
</dbReference>
<dbReference type="GO" id="GO:0006744">
    <property type="term" value="P:ubiquinone biosynthetic process"/>
    <property type="evidence" value="ECO:0007669"/>
    <property type="project" value="InterPro"/>
</dbReference>
<keyword evidence="2" id="KW-0503">Monooxygenase</keyword>
<organism evidence="2 5">
    <name type="scientific">Strigomonas culicis</name>
    <dbReference type="NCBI Taxonomy" id="28005"/>
    <lineage>
        <taxon>Eukaryota</taxon>
        <taxon>Discoba</taxon>
        <taxon>Euglenozoa</taxon>
        <taxon>Kinetoplastea</taxon>
        <taxon>Metakinetoplastina</taxon>
        <taxon>Trypanosomatida</taxon>
        <taxon>Trypanosomatidae</taxon>
        <taxon>Strigomonadinae</taxon>
        <taxon>Strigomonas</taxon>
    </lineage>
</organism>
<reference evidence="2 5" key="1">
    <citation type="journal article" date="2013" name="PLoS ONE">
        <title>Predicting the Proteins of Angomonas deanei, Strigomonas culicis and Their Respective Endosymbionts Reveals New Aspects of the Trypanosomatidae Family.</title>
        <authorList>
            <person name="Motta M.C."/>
            <person name="Martins A.C."/>
            <person name="de Souza S.S."/>
            <person name="Catta-Preta C.M."/>
            <person name="Silva R."/>
            <person name="Klein C.C."/>
            <person name="de Almeida L.G."/>
            <person name="de Lima Cunha O."/>
            <person name="Ciapina L.P."/>
            <person name="Brocchi M."/>
            <person name="Colabardini A.C."/>
            <person name="de Araujo Lima B."/>
            <person name="Machado C.R."/>
            <person name="de Almeida Soares C.M."/>
            <person name="Probst C.M."/>
            <person name="de Menezes C.B."/>
            <person name="Thompson C.E."/>
            <person name="Bartholomeu D.C."/>
            <person name="Gradia D.F."/>
            <person name="Pavoni D.P."/>
            <person name="Grisard E.C."/>
            <person name="Fantinatti-Garboggini F."/>
            <person name="Marchini F.K."/>
            <person name="Rodrigues-Luiz G.F."/>
            <person name="Wagner G."/>
            <person name="Goldman G.H."/>
            <person name="Fietto J.L."/>
            <person name="Elias M.C."/>
            <person name="Goldman M.H."/>
            <person name="Sagot M.F."/>
            <person name="Pereira M."/>
            <person name="Stoco P.H."/>
            <person name="de Mendonca-Neto R.P."/>
            <person name="Teixeira S.M."/>
            <person name="Maciel T.E."/>
            <person name="de Oliveira Mendes T.A."/>
            <person name="Urmenyi T.P."/>
            <person name="de Souza W."/>
            <person name="Schenkman S."/>
            <person name="de Vasconcelos A.T."/>
        </authorList>
    </citation>
    <scope>NUCLEOTIDE SEQUENCE [LARGE SCALE GENOMIC DNA]</scope>
</reference>
<dbReference type="EMBL" id="ATMH01003103">
    <property type="protein sequence ID" value="EPY31920.1"/>
    <property type="molecule type" value="Genomic_DNA"/>
</dbReference>
<dbReference type="GO" id="GO:0008682">
    <property type="term" value="F:3-demethoxyubiquinol 3-hydroxylase activity"/>
    <property type="evidence" value="ECO:0007669"/>
    <property type="project" value="TreeGrafter"/>
</dbReference>
<dbReference type="EMBL" id="KF160054">
    <property type="protein sequence ID" value="AGU68066.1"/>
    <property type="molecule type" value="Genomic_DNA"/>
</dbReference>
<dbReference type="EMBL" id="ATMH01004064">
    <property type="protein sequence ID" value="EPY30442.1"/>
    <property type="molecule type" value="Genomic_DNA"/>
</dbReference>
<keyword evidence="2" id="KW-0560">Oxidoreductase</keyword>
<sequence>MLRGVFRNTVKCYGPVFATPIKQAKIDEIVRVDNAGEAAAVRIARNQLNWMCPLDDSVPIVQEILGDEIVHRRVMDELAERHGVRLTSLDPIFKVGAFVMGAGTALMGKEAMMCVHAAVEITIFDHYNDQLREMEALESSLTAVKETEEEKQAWTDVKDYIVKFRDEEKHHQELGEQNGAADAPAYPLLYNGIRYACMFGVELAKRV</sequence>
<accession>S9UHZ8</accession>